<keyword evidence="2" id="KW-0812">Transmembrane</keyword>
<evidence type="ECO:0000313" key="3">
    <source>
        <dbReference type="EMBL" id="SVP92072.1"/>
    </source>
</evidence>
<evidence type="ECO:0000256" key="1">
    <source>
        <dbReference type="SAM" id="MobiDB-lite"/>
    </source>
</evidence>
<protein>
    <submittedName>
        <fullName evidence="3">Uncharacterized protein</fullName>
    </submittedName>
</protein>
<keyword evidence="2" id="KW-1133">Transmembrane helix</keyword>
<keyword evidence="2" id="KW-0472">Membrane</keyword>
<feature type="transmembrane region" description="Helical" evidence="2">
    <location>
        <begin position="274"/>
        <end position="293"/>
    </location>
</feature>
<accession>A0A3B0MRF6</accession>
<dbReference type="EMBL" id="UIVS01000002">
    <property type="protein sequence ID" value="SVP92290.1"/>
    <property type="molecule type" value="Genomic_DNA"/>
</dbReference>
<reference evidence="3" key="1">
    <citation type="submission" date="2018-07" db="EMBL/GenBank/DDBJ databases">
        <authorList>
            <person name="Quirk P.G."/>
            <person name="Krulwich T.A."/>
        </authorList>
    </citation>
    <scope>NUCLEOTIDE SEQUENCE</scope>
    <source>
        <strain evidence="3">Anand</strain>
    </source>
</reference>
<dbReference type="AlphaFoldDB" id="A0A3B0MRF6"/>
<organism evidence="3">
    <name type="scientific">Theileria annulata</name>
    <dbReference type="NCBI Taxonomy" id="5874"/>
    <lineage>
        <taxon>Eukaryota</taxon>
        <taxon>Sar</taxon>
        <taxon>Alveolata</taxon>
        <taxon>Apicomplexa</taxon>
        <taxon>Aconoidasida</taxon>
        <taxon>Piroplasmida</taxon>
        <taxon>Theileriidae</taxon>
        <taxon>Theileria</taxon>
    </lineage>
</organism>
<proteinExistence type="predicted"/>
<dbReference type="EMBL" id="UIVT01000002">
    <property type="protein sequence ID" value="SVP92072.1"/>
    <property type="molecule type" value="Genomic_DNA"/>
</dbReference>
<feature type="transmembrane region" description="Helical" evidence="2">
    <location>
        <begin position="201"/>
        <end position="226"/>
    </location>
</feature>
<feature type="compositionally biased region" description="Basic and acidic residues" evidence="1">
    <location>
        <begin position="73"/>
        <end position="93"/>
    </location>
</feature>
<feature type="region of interest" description="Disordered" evidence="1">
    <location>
        <begin position="51"/>
        <end position="93"/>
    </location>
</feature>
<evidence type="ECO:0000256" key="2">
    <source>
        <dbReference type="SAM" id="Phobius"/>
    </source>
</evidence>
<dbReference type="VEuPathDB" id="PiroplasmaDB:TA15000"/>
<evidence type="ECO:0000313" key="4">
    <source>
        <dbReference type="EMBL" id="SVP92290.1"/>
    </source>
</evidence>
<sequence>MNSCTSSAAYFGKTSEVTEFLDEFIRFRKKVLSSSDTPVSDFSVPNHPYRRSKFLNSSKPSDDPKLNGLHTNQDIHNDSFKEPESPSRDHESNQDNLLCVALQMSVDDELHLDAFISLVDAYYSMVLEFPDLDHSEFELGEILKNAKITNRKFPKIENRIDIEWSKKTAHELKYQLLIKDIKELLVPSQTRFSDFKPPIMLVFKFLFFFSSGLNIFFGVALTFIGSYSISGFLGVKDPLYVCFFFLNFCSEVSNWGGFLLHCSRRRHCPLPNETLLISYKLLIYILHNIYNMYYSTLNMNHLRFISIMYCRS</sequence>
<name>A0A3B0MRF6_THEAN</name>
<gene>
    <name evidence="3" type="ORF">TAT_000207900</name>
    <name evidence="4" type="ORF">TAV_000208100</name>
</gene>
<feature type="transmembrane region" description="Helical" evidence="2">
    <location>
        <begin position="238"/>
        <end position="262"/>
    </location>
</feature>